<dbReference type="PRINTS" id="PR00127">
    <property type="entry name" value="CLPPROTEASEP"/>
</dbReference>
<sequence>MKLPKLLQLARDNAAGSKPLRAEAGDGEHTIYLHGVIGGWWGDIDATEFAKALAGVKADTIHLRINSPGGDVFDARAMMTAIRQHSAKVVAHVDGLAASAATDVCMACDEVEISQGAFFMIHNAWTVAIGNKADMRETADLLEKVDGSITADYVARSGQTVDQIKTWMDAETWFSADEALEHGFVDRIVDAAAKKPTTSNAWNLAAYQNAPKALTEPKSPVVDDAEVKALRNDLERRFSLIEATPA</sequence>
<dbReference type="NCBIfam" id="NF045542">
    <property type="entry name" value="Clp_rel_HeadMat"/>
    <property type="match status" value="1"/>
</dbReference>
<evidence type="ECO:0000256" key="5">
    <source>
        <dbReference type="ARBA" id="ARBA00022825"/>
    </source>
</evidence>
<dbReference type="InterPro" id="IPR029045">
    <property type="entry name" value="ClpP/crotonase-like_dom_sf"/>
</dbReference>
<dbReference type="Gene3D" id="3.90.226.10">
    <property type="entry name" value="2-enoyl-CoA Hydratase, Chain A, domain 1"/>
    <property type="match status" value="1"/>
</dbReference>
<evidence type="ECO:0000256" key="4">
    <source>
        <dbReference type="ARBA" id="ARBA00022801"/>
    </source>
</evidence>
<name>A0A6S6ZHX7_9BURK</name>
<dbReference type="EMBL" id="CADIJM010000002">
    <property type="protein sequence ID" value="CAB3675840.1"/>
    <property type="molecule type" value="Genomic_DNA"/>
</dbReference>
<keyword evidence="8" id="KW-1185">Reference proteome</keyword>
<dbReference type="AlphaFoldDB" id="A0A6S6ZHX7"/>
<dbReference type="CDD" id="cd07016">
    <property type="entry name" value="S14_ClpP_1"/>
    <property type="match status" value="1"/>
</dbReference>
<dbReference type="InterPro" id="IPR023562">
    <property type="entry name" value="ClpP/TepA"/>
</dbReference>
<dbReference type="GO" id="GO:0009368">
    <property type="term" value="C:endopeptidase Clp complex"/>
    <property type="evidence" value="ECO:0007669"/>
    <property type="project" value="TreeGrafter"/>
</dbReference>
<accession>A0A6S6ZHX7</accession>
<dbReference type="GO" id="GO:0051117">
    <property type="term" value="F:ATPase binding"/>
    <property type="evidence" value="ECO:0007669"/>
    <property type="project" value="TreeGrafter"/>
</dbReference>
<dbReference type="GO" id="GO:0004176">
    <property type="term" value="F:ATP-dependent peptidase activity"/>
    <property type="evidence" value="ECO:0007669"/>
    <property type="project" value="InterPro"/>
</dbReference>
<evidence type="ECO:0000313" key="7">
    <source>
        <dbReference type="EMBL" id="CAB3675840.1"/>
    </source>
</evidence>
<dbReference type="SUPFAM" id="SSF52096">
    <property type="entry name" value="ClpP/crotonase"/>
    <property type="match status" value="1"/>
</dbReference>
<protein>
    <recommendedName>
        <fullName evidence="6">ATP-dependent Clp protease proteolytic subunit</fullName>
    </recommendedName>
</protein>
<proteinExistence type="inferred from homology"/>
<keyword evidence="5" id="KW-0720">Serine protease</keyword>
<dbReference type="Proteomes" id="UP000494214">
    <property type="component" value="Unassembled WGS sequence"/>
</dbReference>
<evidence type="ECO:0000256" key="2">
    <source>
        <dbReference type="ARBA" id="ARBA00022490"/>
    </source>
</evidence>
<dbReference type="RefSeq" id="WP_175122321.1">
    <property type="nucleotide sequence ID" value="NZ_CADIJM010000002.1"/>
</dbReference>
<dbReference type="InterPro" id="IPR001907">
    <property type="entry name" value="ClpP"/>
</dbReference>
<dbReference type="GO" id="GO:0004252">
    <property type="term" value="F:serine-type endopeptidase activity"/>
    <property type="evidence" value="ECO:0007669"/>
    <property type="project" value="InterPro"/>
</dbReference>
<keyword evidence="4 7" id="KW-0378">Hydrolase</keyword>
<organism evidence="7 8">
    <name type="scientific">Achromobacter animicus</name>
    <dbReference type="NCBI Taxonomy" id="1389935"/>
    <lineage>
        <taxon>Bacteria</taxon>
        <taxon>Pseudomonadati</taxon>
        <taxon>Pseudomonadota</taxon>
        <taxon>Betaproteobacteria</taxon>
        <taxon>Burkholderiales</taxon>
        <taxon>Alcaligenaceae</taxon>
        <taxon>Achromobacter</taxon>
    </lineage>
</organism>
<keyword evidence="2" id="KW-0963">Cytoplasm</keyword>
<evidence type="ECO:0000256" key="6">
    <source>
        <dbReference type="RuleBase" id="RU003567"/>
    </source>
</evidence>
<evidence type="ECO:0000313" key="8">
    <source>
        <dbReference type="Proteomes" id="UP000494214"/>
    </source>
</evidence>
<evidence type="ECO:0000256" key="1">
    <source>
        <dbReference type="ARBA" id="ARBA00007039"/>
    </source>
</evidence>
<comment type="similarity">
    <text evidence="1 6">Belongs to the peptidase S14 family.</text>
</comment>
<dbReference type="PANTHER" id="PTHR10381">
    <property type="entry name" value="ATP-DEPENDENT CLP PROTEASE PROTEOLYTIC SUBUNIT"/>
    <property type="match status" value="1"/>
</dbReference>
<dbReference type="PANTHER" id="PTHR10381:SF70">
    <property type="entry name" value="ATP-DEPENDENT CLP PROTEASE PROTEOLYTIC SUBUNIT"/>
    <property type="match status" value="1"/>
</dbReference>
<dbReference type="Pfam" id="PF00574">
    <property type="entry name" value="CLP_protease"/>
    <property type="match status" value="1"/>
</dbReference>
<evidence type="ECO:0000256" key="3">
    <source>
        <dbReference type="ARBA" id="ARBA00022670"/>
    </source>
</evidence>
<keyword evidence="3 7" id="KW-0645">Protease</keyword>
<reference evidence="7 8" key="1">
    <citation type="submission" date="2020-04" db="EMBL/GenBank/DDBJ databases">
        <authorList>
            <person name="De Canck E."/>
        </authorList>
    </citation>
    <scope>NUCLEOTIDE SEQUENCE [LARGE SCALE GENOMIC DNA]</scope>
    <source>
        <strain evidence="7 8">LMG 26690</strain>
    </source>
</reference>
<dbReference type="GO" id="GO:0006515">
    <property type="term" value="P:protein quality control for misfolded or incompletely synthesized proteins"/>
    <property type="evidence" value="ECO:0007669"/>
    <property type="project" value="TreeGrafter"/>
</dbReference>
<gene>
    <name evidence="7" type="primary">clpP_1</name>
    <name evidence="7" type="ORF">LMG26690_01319</name>
</gene>